<evidence type="ECO:0000256" key="2">
    <source>
        <dbReference type="ARBA" id="ARBA00001946"/>
    </source>
</evidence>
<dbReference type="AlphaFoldDB" id="A0AAN0Y5B7"/>
<dbReference type="GO" id="GO:0006281">
    <property type="term" value="P:DNA repair"/>
    <property type="evidence" value="ECO:0007669"/>
    <property type="project" value="UniProtKB-KW"/>
</dbReference>
<dbReference type="Pfam" id="PF03372">
    <property type="entry name" value="Exo_endo_phos"/>
    <property type="match status" value="1"/>
</dbReference>
<evidence type="ECO:0000313" key="11">
    <source>
        <dbReference type="EMBL" id="ANQ14251.1"/>
    </source>
</evidence>
<comment type="cofactor">
    <cofactor evidence="1">
        <name>Mn(2+)</name>
        <dbReference type="ChEBI" id="CHEBI:29035"/>
    </cofactor>
</comment>
<keyword evidence="7" id="KW-0460">Magnesium</keyword>
<dbReference type="Proteomes" id="UP000092741">
    <property type="component" value="Chromosome 2"/>
</dbReference>
<dbReference type="GeneID" id="70915213"/>
<reference evidence="11 12" key="1">
    <citation type="submission" date="2016-07" db="EMBL/GenBank/DDBJ databases">
        <title>Developing Vibrio natriegens as a novel, fast-growing host for biotechnology.</title>
        <authorList>
            <person name="Weinstock M.T."/>
            <person name="Hesek E.D."/>
            <person name="Wilson C.M."/>
            <person name="Gibson D.G."/>
        </authorList>
    </citation>
    <scope>NUCLEOTIDE SEQUENCE [LARGE SCALE GENOMIC DNA]</scope>
    <source>
        <strain evidence="11 12">ATCC 14048</strain>
    </source>
</reference>
<evidence type="ECO:0000256" key="8">
    <source>
        <dbReference type="ARBA" id="ARBA00023204"/>
    </source>
</evidence>
<keyword evidence="5" id="KW-0227">DNA damage</keyword>
<dbReference type="GO" id="GO:0016787">
    <property type="term" value="F:hydrolase activity"/>
    <property type="evidence" value="ECO:0007669"/>
    <property type="project" value="UniProtKB-KW"/>
</dbReference>
<dbReference type="GO" id="GO:0046872">
    <property type="term" value="F:metal ion binding"/>
    <property type="evidence" value="ECO:0007669"/>
    <property type="project" value="UniProtKB-KW"/>
</dbReference>
<keyword evidence="12" id="KW-1185">Reference proteome</keyword>
<dbReference type="KEGG" id="vna:PN96_20450"/>
<dbReference type="InterPro" id="IPR051547">
    <property type="entry name" value="TDP2-like"/>
</dbReference>
<evidence type="ECO:0000256" key="4">
    <source>
        <dbReference type="ARBA" id="ARBA00022723"/>
    </source>
</evidence>
<evidence type="ECO:0000256" key="1">
    <source>
        <dbReference type="ARBA" id="ARBA00001936"/>
    </source>
</evidence>
<sequence length="290" mass="32470">MRSLFATAMLVFCSASFAQNSINLTSWNIEWLAMNGGKVSRTENDFAKLNQYVGNSQPDVLAFQEVDSEAAIRKVVGNGYDIYFSDRARSGNKHLQFSDTNQYTGFAVRKGIPVSDPSDFSITRGNSKLRFASYIVLNPNKRDEIHLLSVHLKAGCSGAYKNSRECKTLKQQGEALAKWITAREKSQEKYAILGDFNHNLAYQGDWLLSTMTSNTSAKLVTKDTQAECKVRSNRNPNKTHQFRSIIDHIIVSDSLGSQPARQVTFKSQDVLDYHLSDHCPISTQVRLSAN</sequence>
<dbReference type="InterPro" id="IPR005135">
    <property type="entry name" value="Endo/exonuclease/phosphatase"/>
</dbReference>
<dbReference type="GO" id="GO:0004518">
    <property type="term" value="F:nuclease activity"/>
    <property type="evidence" value="ECO:0007669"/>
    <property type="project" value="UniProtKB-KW"/>
</dbReference>
<dbReference type="PANTHER" id="PTHR15822">
    <property type="entry name" value="TRAF AND TNF RECEPTOR-ASSOCIATED PROTEIN"/>
    <property type="match status" value="1"/>
</dbReference>
<gene>
    <name evidence="11" type="ORF">BA890_15950</name>
</gene>
<keyword evidence="6 11" id="KW-0378">Hydrolase</keyword>
<keyword evidence="4" id="KW-0479">Metal-binding</keyword>
<dbReference type="InterPro" id="IPR036691">
    <property type="entry name" value="Endo/exonu/phosph_ase_sf"/>
</dbReference>
<evidence type="ECO:0000313" key="12">
    <source>
        <dbReference type="Proteomes" id="UP000092741"/>
    </source>
</evidence>
<dbReference type="Gene3D" id="3.60.10.10">
    <property type="entry name" value="Endonuclease/exonuclease/phosphatase"/>
    <property type="match status" value="1"/>
</dbReference>
<keyword evidence="9" id="KW-0732">Signal</keyword>
<proteinExistence type="predicted"/>
<protein>
    <submittedName>
        <fullName evidence="11">Hydrolase</fullName>
    </submittedName>
</protein>
<accession>A0AAN0Y5B7</accession>
<evidence type="ECO:0000256" key="9">
    <source>
        <dbReference type="SAM" id="SignalP"/>
    </source>
</evidence>
<dbReference type="PANTHER" id="PTHR15822:SF4">
    <property type="entry name" value="TYROSYL-DNA PHOSPHODIESTERASE 2"/>
    <property type="match status" value="1"/>
</dbReference>
<feature type="signal peptide" evidence="9">
    <location>
        <begin position="1"/>
        <end position="18"/>
    </location>
</feature>
<dbReference type="RefSeq" id="WP_020334855.1">
    <property type="nucleotide sequence ID" value="NZ_ATFJ01000032.1"/>
</dbReference>
<feature type="chain" id="PRO_5043001222" evidence="9">
    <location>
        <begin position="19"/>
        <end position="290"/>
    </location>
</feature>
<evidence type="ECO:0000256" key="7">
    <source>
        <dbReference type="ARBA" id="ARBA00022842"/>
    </source>
</evidence>
<organism evidence="11 12">
    <name type="scientific">Vibrio natriegens NBRC 15636 = ATCC 14048 = DSM 759</name>
    <dbReference type="NCBI Taxonomy" id="1219067"/>
    <lineage>
        <taxon>Bacteria</taxon>
        <taxon>Pseudomonadati</taxon>
        <taxon>Pseudomonadota</taxon>
        <taxon>Gammaproteobacteria</taxon>
        <taxon>Vibrionales</taxon>
        <taxon>Vibrionaceae</taxon>
        <taxon>Vibrio</taxon>
    </lineage>
</organism>
<name>A0AAN0Y5B7_VIBNA</name>
<evidence type="ECO:0000256" key="3">
    <source>
        <dbReference type="ARBA" id="ARBA00022722"/>
    </source>
</evidence>
<evidence type="ECO:0000256" key="5">
    <source>
        <dbReference type="ARBA" id="ARBA00022763"/>
    </source>
</evidence>
<dbReference type="EMBL" id="CP016346">
    <property type="protein sequence ID" value="ANQ14251.1"/>
    <property type="molecule type" value="Genomic_DNA"/>
</dbReference>
<evidence type="ECO:0000256" key="6">
    <source>
        <dbReference type="ARBA" id="ARBA00022801"/>
    </source>
</evidence>
<keyword evidence="8" id="KW-0234">DNA repair</keyword>
<comment type="cofactor">
    <cofactor evidence="2">
        <name>Mg(2+)</name>
        <dbReference type="ChEBI" id="CHEBI:18420"/>
    </cofactor>
</comment>
<evidence type="ECO:0000259" key="10">
    <source>
        <dbReference type="Pfam" id="PF03372"/>
    </source>
</evidence>
<dbReference type="SUPFAM" id="SSF56219">
    <property type="entry name" value="DNase I-like"/>
    <property type="match status" value="1"/>
</dbReference>
<keyword evidence="3" id="KW-0540">Nuclease</keyword>
<feature type="domain" description="Endonuclease/exonuclease/phosphatase" evidence="10">
    <location>
        <begin position="26"/>
        <end position="278"/>
    </location>
</feature>